<sequence>SLESRTNSRHWVQEDLHTRLLTEFGVKDELEALGPPKLNKFLLPALKVSSTVIKRDEHQALSQTQVAGALNALGTGLSYLTKSNVSSRLQEEDKVALSQLAGGIQLIADLQTNSRHWVQEDLHTRLLTEFGVKDELEALGPPKLNKFLLPALKVSSTVIKRDEHQALSQTQVAGALNALGTGLSYLTKSNVSSRLQEEDKVALSQLAGGIQLIADLQYRLTLARRAFIKPALNLLGKSTADVAQIDNWLFGVSFVEEVKDTQACKKVARGLVRTIPTAPKGASLQSVYNQPTRKQTTSGNVKALVEA</sequence>
<dbReference type="AlphaFoldDB" id="E9IIU3"/>
<protein>
    <submittedName>
        <fullName evidence="2">Uncharacterized protein</fullName>
    </submittedName>
</protein>
<feature type="non-terminal residue" evidence="2">
    <location>
        <position position="307"/>
    </location>
</feature>
<feature type="region of interest" description="Disordered" evidence="1">
    <location>
        <begin position="284"/>
        <end position="307"/>
    </location>
</feature>
<accession>E9IIU3</accession>
<gene>
    <name evidence="2" type="ORF">SINV_05734</name>
</gene>
<organism>
    <name type="scientific">Solenopsis invicta</name>
    <name type="common">Red imported fire ant</name>
    <name type="synonym">Solenopsis wagneri</name>
    <dbReference type="NCBI Taxonomy" id="13686"/>
    <lineage>
        <taxon>Eukaryota</taxon>
        <taxon>Metazoa</taxon>
        <taxon>Ecdysozoa</taxon>
        <taxon>Arthropoda</taxon>
        <taxon>Hexapoda</taxon>
        <taxon>Insecta</taxon>
        <taxon>Pterygota</taxon>
        <taxon>Neoptera</taxon>
        <taxon>Endopterygota</taxon>
        <taxon>Hymenoptera</taxon>
        <taxon>Apocrita</taxon>
        <taxon>Aculeata</taxon>
        <taxon>Formicoidea</taxon>
        <taxon>Formicidae</taxon>
        <taxon>Myrmicinae</taxon>
        <taxon>Solenopsis</taxon>
    </lineage>
</organism>
<dbReference type="HOGENOM" id="CLU_907874_0_0_1"/>
<dbReference type="PANTHER" id="PTHR34239:SF2">
    <property type="entry name" value="TRANSPOSABLE ELEMENT P TRANSPOSASE_THAP9 CONSERVED DOMAIN-CONTAINING PROTEIN"/>
    <property type="match status" value="1"/>
</dbReference>
<name>E9IIU3_SOLIN</name>
<evidence type="ECO:0000256" key="1">
    <source>
        <dbReference type="SAM" id="MobiDB-lite"/>
    </source>
</evidence>
<evidence type="ECO:0000313" key="2">
    <source>
        <dbReference type="EMBL" id="EFZ19510.1"/>
    </source>
</evidence>
<dbReference type="PANTHER" id="PTHR34239">
    <property type="entry name" value="APPLE DOMAIN-CONTAINING PROTEIN"/>
    <property type="match status" value="1"/>
</dbReference>
<reference evidence="2" key="1">
    <citation type="journal article" date="2011" name="Proc. Natl. Acad. Sci. U.S.A.">
        <title>The genome of the fire ant Solenopsis invicta.</title>
        <authorList>
            <person name="Wurm Y."/>
            <person name="Wang J."/>
            <person name="Riba-Grognuz O."/>
            <person name="Corona M."/>
            <person name="Nygaard S."/>
            <person name="Hunt B.G."/>
            <person name="Ingram K.K."/>
            <person name="Falquet L."/>
            <person name="Nipitwattanaphon M."/>
            <person name="Gotzek D."/>
            <person name="Dijkstra M.B."/>
            <person name="Oettler J."/>
            <person name="Comtesse F."/>
            <person name="Shih C.J."/>
            <person name="Wu W.J."/>
            <person name="Yang C.C."/>
            <person name="Thomas J."/>
            <person name="Beaudoing E."/>
            <person name="Pradervand S."/>
            <person name="Flegel V."/>
            <person name="Cook E.D."/>
            <person name="Fabbretti R."/>
            <person name="Stockinger H."/>
            <person name="Long L."/>
            <person name="Farmerie W.G."/>
            <person name="Oakey J."/>
            <person name="Boomsma J.J."/>
            <person name="Pamilo P."/>
            <person name="Yi S.V."/>
            <person name="Heinze J."/>
            <person name="Goodisman M.A."/>
            <person name="Farinelli L."/>
            <person name="Harshman K."/>
            <person name="Hulo N."/>
            <person name="Cerutti L."/>
            <person name="Xenarios I."/>
            <person name="Shoemaker D."/>
            <person name="Keller L."/>
        </authorList>
    </citation>
    <scope>NUCLEOTIDE SEQUENCE [LARGE SCALE GENOMIC DNA]</scope>
</reference>
<feature type="compositionally biased region" description="Polar residues" evidence="1">
    <location>
        <begin position="284"/>
        <end position="300"/>
    </location>
</feature>
<dbReference type="EMBL" id="GL763534">
    <property type="protein sequence ID" value="EFZ19510.1"/>
    <property type="molecule type" value="Genomic_DNA"/>
</dbReference>
<feature type="non-terminal residue" evidence="2">
    <location>
        <position position="1"/>
    </location>
</feature>
<proteinExistence type="predicted"/>